<evidence type="ECO:0000313" key="2">
    <source>
        <dbReference type="Proteomes" id="UP000199652"/>
    </source>
</evidence>
<dbReference type="OrthoDB" id="1767129at2"/>
<keyword evidence="2" id="KW-1185">Reference proteome</keyword>
<sequence length="119" mass="13445">MARQFVWEGTALPYPDKINWAYNEISTAESGRTLDGTMHKEVVAPKRKLECTWQTSDDSKTARILSAIKARTFGTLTYPDAMSGGDMTRTFYTGDPSCDSITLMHGILWWTIKVSFIEQ</sequence>
<proteinExistence type="predicted"/>
<gene>
    <name evidence="1" type="ORF">SAMN04488579_11737</name>
</gene>
<dbReference type="AlphaFoldDB" id="A0A1H3HCS0"/>
<protein>
    <submittedName>
        <fullName evidence="1">Uncharacterized protein</fullName>
    </submittedName>
</protein>
<dbReference type="EMBL" id="FNOU01000017">
    <property type="protein sequence ID" value="SDY13025.1"/>
    <property type="molecule type" value="Genomic_DNA"/>
</dbReference>
<dbReference type="Proteomes" id="UP000199652">
    <property type="component" value="Unassembled WGS sequence"/>
</dbReference>
<dbReference type="RefSeq" id="WP_090246058.1">
    <property type="nucleotide sequence ID" value="NZ_FNOU01000017.1"/>
</dbReference>
<accession>A0A1H3HCS0</accession>
<dbReference type="STRING" id="1528.SAMN04488579_11737"/>
<organism evidence="1 2">
    <name type="scientific">Eubacterium barkeri</name>
    <name type="common">Clostridium barkeri</name>
    <dbReference type="NCBI Taxonomy" id="1528"/>
    <lineage>
        <taxon>Bacteria</taxon>
        <taxon>Bacillati</taxon>
        <taxon>Bacillota</taxon>
        <taxon>Clostridia</taxon>
        <taxon>Eubacteriales</taxon>
        <taxon>Eubacteriaceae</taxon>
        <taxon>Eubacterium</taxon>
    </lineage>
</organism>
<reference evidence="2" key="1">
    <citation type="submission" date="2016-10" db="EMBL/GenBank/DDBJ databases">
        <authorList>
            <person name="Varghese N."/>
            <person name="Submissions S."/>
        </authorList>
    </citation>
    <scope>NUCLEOTIDE SEQUENCE [LARGE SCALE GENOMIC DNA]</scope>
    <source>
        <strain evidence="2">VPI 5359</strain>
    </source>
</reference>
<name>A0A1H3HCS0_EUBBA</name>
<evidence type="ECO:0000313" key="1">
    <source>
        <dbReference type="EMBL" id="SDY13025.1"/>
    </source>
</evidence>